<feature type="domain" description="LRRCT" evidence="6">
    <location>
        <begin position="535"/>
        <end position="593"/>
    </location>
</feature>
<dbReference type="InterPro" id="IPR001611">
    <property type="entry name" value="Leu-rich_rpt"/>
</dbReference>
<dbReference type="PANTHER" id="PTHR24366">
    <property type="entry name" value="IG(IMMUNOGLOBULIN) AND LRR(LEUCINE RICH REPEAT) DOMAINS"/>
    <property type="match status" value="1"/>
</dbReference>
<evidence type="ECO:0000256" key="2">
    <source>
        <dbReference type="ARBA" id="ARBA00022729"/>
    </source>
</evidence>
<evidence type="ECO:0000313" key="9">
    <source>
        <dbReference type="RefSeq" id="XP_014671864.1"/>
    </source>
</evidence>
<evidence type="ECO:0000256" key="4">
    <source>
        <dbReference type="SAM" id="MobiDB-lite"/>
    </source>
</evidence>
<evidence type="ECO:0000256" key="1">
    <source>
        <dbReference type="ARBA" id="ARBA00022614"/>
    </source>
</evidence>
<dbReference type="Proteomes" id="UP000695022">
    <property type="component" value="Unplaced"/>
</dbReference>
<dbReference type="GeneID" id="106812488"/>
<feature type="region of interest" description="Disordered" evidence="4">
    <location>
        <begin position="639"/>
        <end position="666"/>
    </location>
</feature>
<dbReference type="InterPro" id="IPR003591">
    <property type="entry name" value="Leu-rich_rpt_typical-subtyp"/>
</dbReference>
<dbReference type="InterPro" id="IPR032675">
    <property type="entry name" value="LRR_dom_sf"/>
</dbReference>
<sequence length="666" mass="74518">MRLVYVILLACAQTTAGGAVAAPCECRLTDDDVYDCTVSAPLNSSSPLYGSLNRALQAATSDVTSARRIAVTCTDRYDVRIEPGLLGYYQQLDVLTIATCRLEYLPQLVTANCDKYVYRALSALEVTDTGISRIAPSAFCGLYNLARLRLVYNELTTLTKDMLDGLGPSMSSLDLASNFIDSLESNVFADLTNLEELHLEGNRLREVSAELFAPFADRLKLLTLDYNELRTPAEGAFKGMRNLEKLQLGSNPLSELPTDIFADLGNLDFLSIDNITMTTLDPRLIAPLTRLTTLYVAWNQITDVVAFMDNMTAYASARPLDSAVDVVCSGNPFYCDCELVTSDGALVAAFQRQADVSAKMRYHELNCHEPFYSDYALSNLAIYPDEFDKMRSDVLRLNDCYERNFTSCSLATDRNGTKGAVLYCDFLGITELREFAADWAEIAEYNVAAIFLDGNFLDDFNLSDTGLNLEKPLTILSLSQNNIDEGGLSLKEILTHGVTYLGLTENNLTQLPDKDFMLANSLASLDVQVISLNGNPFRCDCETSYLKRWFSNNAQRINKPNETFCTSGPLIEQWEIYRRTAIADLPDDVFTCDSATEVADGRRRRPGRPDVPLRVSIAARRAARPAGRCRRRRRVRLPQTRRRRRRRRKRDGQGVRRLHRLQQSGL</sequence>
<dbReference type="Gene3D" id="3.80.10.10">
    <property type="entry name" value="Ribonuclease Inhibitor"/>
    <property type="match status" value="2"/>
</dbReference>
<evidence type="ECO:0000313" key="7">
    <source>
        <dbReference type="Proteomes" id="UP000695022"/>
    </source>
</evidence>
<keyword evidence="7" id="KW-1185">Reference proteome</keyword>
<proteinExistence type="predicted"/>
<dbReference type="InterPro" id="IPR000483">
    <property type="entry name" value="Cys-rich_flank_reg_C"/>
</dbReference>
<gene>
    <name evidence="8 9" type="primary">LOC106812488</name>
</gene>
<evidence type="ECO:0000259" key="6">
    <source>
        <dbReference type="SMART" id="SM00082"/>
    </source>
</evidence>
<dbReference type="SUPFAM" id="SSF52058">
    <property type="entry name" value="L domain-like"/>
    <property type="match status" value="2"/>
</dbReference>
<feature type="chain" id="PRO_5045022226" evidence="5">
    <location>
        <begin position="18"/>
        <end position="666"/>
    </location>
</feature>
<feature type="compositionally biased region" description="Basic residues" evidence="4">
    <location>
        <begin position="639"/>
        <end position="660"/>
    </location>
</feature>
<keyword evidence="2 5" id="KW-0732">Signal</keyword>
<feature type="signal peptide" evidence="5">
    <location>
        <begin position="1"/>
        <end position="17"/>
    </location>
</feature>
<evidence type="ECO:0000256" key="5">
    <source>
        <dbReference type="SAM" id="SignalP"/>
    </source>
</evidence>
<organism evidence="7 8">
    <name type="scientific">Priapulus caudatus</name>
    <name type="common">Priapulid worm</name>
    <dbReference type="NCBI Taxonomy" id="37621"/>
    <lineage>
        <taxon>Eukaryota</taxon>
        <taxon>Metazoa</taxon>
        <taxon>Ecdysozoa</taxon>
        <taxon>Scalidophora</taxon>
        <taxon>Priapulida</taxon>
        <taxon>Priapulimorpha</taxon>
        <taxon>Priapulimorphida</taxon>
        <taxon>Priapulidae</taxon>
        <taxon>Priapulus</taxon>
    </lineage>
</organism>
<evidence type="ECO:0000256" key="3">
    <source>
        <dbReference type="ARBA" id="ARBA00022737"/>
    </source>
</evidence>
<dbReference type="Pfam" id="PF13855">
    <property type="entry name" value="LRR_8"/>
    <property type="match status" value="2"/>
</dbReference>
<dbReference type="RefSeq" id="XP_014671864.1">
    <property type="nucleotide sequence ID" value="XM_014816378.1"/>
</dbReference>
<dbReference type="PANTHER" id="PTHR24366:SF168">
    <property type="entry name" value="GH22922P-RELATED"/>
    <property type="match status" value="1"/>
</dbReference>
<dbReference type="RefSeq" id="XP_014671863.1">
    <property type="nucleotide sequence ID" value="XM_014816377.1"/>
</dbReference>
<dbReference type="SMART" id="SM00082">
    <property type="entry name" value="LRRCT"/>
    <property type="match status" value="1"/>
</dbReference>
<dbReference type="PROSITE" id="PS51450">
    <property type="entry name" value="LRR"/>
    <property type="match status" value="1"/>
</dbReference>
<reference evidence="8 9" key="1">
    <citation type="submission" date="2025-05" db="UniProtKB">
        <authorList>
            <consortium name="RefSeq"/>
        </authorList>
    </citation>
    <scope>IDENTIFICATION</scope>
</reference>
<name>A0ABM1EI42_PRICU</name>
<accession>A0ABM1EI42</accession>
<keyword evidence="3" id="KW-0677">Repeat</keyword>
<evidence type="ECO:0000313" key="8">
    <source>
        <dbReference type="RefSeq" id="XP_014671863.1"/>
    </source>
</evidence>
<dbReference type="SMART" id="SM00369">
    <property type="entry name" value="LRR_TYP"/>
    <property type="match status" value="7"/>
</dbReference>
<protein>
    <submittedName>
        <fullName evidence="8 9">Slit homolog 3 protein-like</fullName>
    </submittedName>
</protein>
<keyword evidence="1" id="KW-0433">Leucine-rich repeat</keyword>